<dbReference type="AlphaFoldDB" id="A0A9P0BFJ8"/>
<accession>A0A9P0BFJ8</accession>
<evidence type="ECO:0000313" key="3">
    <source>
        <dbReference type="Proteomes" id="UP001154078"/>
    </source>
</evidence>
<gene>
    <name evidence="2" type="ORF">MELIAE_LOCUS10597</name>
</gene>
<dbReference type="OrthoDB" id="6621265at2759"/>
<dbReference type="Proteomes" id="UP001154078">
    <property type="component" value="Chromosome 7"/>
</dbReference>
<evidence type="ECO:0000256" key="1">
    <source>
        <dbReference type="SAM" id="SignalP"/>
    </source>
</evidence>
<dbReference type="EMBL" id="OV121138">
    <property type="protein sequence ID" value="CAH0560929.1"/>
    <property type="molecule type" value="Genomic_DNA"/>
</dbReference>
<keyword evidence="3" id="KW-1185">Reference proteome</keyword>
<evidence type="ECO:0000313" key="2">
    <source>
        <dbReference type="EMBL" id="CAH0560929.1"/>
    </source>
</evidence>
<feature type="chain" id="PRO_5040342263" evidence="1">
    <location>
        <begin position="20"/>
        <end position="130"/>
    </location>
</feature>
<proteinExistence type="predicted"/>
<keyword evidence="1" id="KW-0732">Signal</keyword>
<sequence length="130" mass="14030">MTSIKFIIVLSTLAAIALCKPASNEQLDNATVNDVSVNAVTKRQDEFIKTNEAPKKDTSIEISGISTGFDSPSTDTPTVFKPQRAGTMFARFIDDIFQIPITVLQSVAKLITNPFTTKSSPEAAAENPTH</sequence>
<feature type="signal peptide" evidence="1">
    <location>
        <begin position="1"/>
        <end position="19"/>
    </location>
</feature>
<organism evidence="2 3">
    <name type="scientific">Brassicogethes aeneus</name>
    <name type="common">Rape pollen beetle</name>
    <name type="synonym">Meligethes aeneus</name>
    <dbReference type="NCBI Taxonomy" id="1431903"/>
    <lineage>
        <taxon>Eukaryota</taxon>
        <taxon>Metazoa</taxon>
        <taxon>Ecdysozoa</taxon>
        <taxon>Arthropoda</taxon>
        <taxon>Hexapoda</taxon>
        <taxon>Insecta</taxon>
        <taxon>Pterygota</taxon>
        <taxon>Neoptera</taxon>
        <taxon>Endopterygota</taxon>
        <taxon>Coleoptera</taxon>
        <taxon>Polyphaga</taxon>
        <taxon>Cucujiformia</taxon>
        <taxon>Nitidulidae</taxon>
        <taxon>Meligethinae</taxon>
        <taxon>Brassicogethes</taxon>
    </lineage>
</organism>
<protein>
    <submittedName>
        <fullName evidence="2">Uncharacterized protein</fullName>
    </submittedName>
</protein>
<name>A0A9P0BFJ8_BRAAE</name>
<reference evidence="2" key="1">
    <citation type="submission" date="2021-12" db="EMBL/GenBank/DDBJ databases">
        <authorList>
            <person name="King R."/>
        </authorList>
    </citation>
    <scope>NUCLEOTIDE SEQUENCE</scope>
</reference>